<accession>A0A165QPL0</accession>
<name>A0A165QPL0_9APHY</name>
<reference evidence="1 2" key="1">
    <citation type="journal article" date="2016" name="Mol. Biol. Evol.">
        <title>Comparative Genomics of Early-Diverging Mushroom-Forming Fungi Provides Insights into the Origins of Lignocellulose Decay Capabilities.</title>
        <authorList>
            <person name="Nagy L.G."/>
            <person name="Riley R."/>
            <person name="Tritt A."/>
            <person name="Adam C."/>
            <person name="Daum C."/>
            <person name="Floudas D."/>
            <person name="Sun H."/>
            <person name="Yadav J.S."/>
            <person name="Pangilinan J."/>
            <person name="Larsson K.H."/>
            <person name="Matsuura K."/>
            <person name="Barry K."/>
            <person name="Labutti K."/>
            <person name="Kuo R."/>
            <person name="Ohm R.A."/>
            <person name="Bhattacharya S.S."/>
            <person name="Shirouzu T."/>
            <person name="Yoshinaga Y."/>
            <person name="Martin F.M."/>
            <person name="Grigoriev I.V."/>
            <person name="Hibbett D.S."/>
        </authorList>
    </citation>
    <scope>NUCLEOTIDE SEQUENCE [LARGE SCALE GENOMIC DNA]</scope>
    <source>
        <strain evidence="1 2">L-15889</strain>
    </source>
</reference>
<dbReference type="EMBL" id="KV429055">
    <property type="protein sequence ID" value="KZT69754.1"/>
    <property type="molecule type" value="Genomic_DNA"/>
</dbReference>
<organism evidence="1 2">
    <name type="scientific">Daedalea quercina L-15889</name>
    <dbReference type="NCBI Taxonomy" id="1314783"/>
    <lineage>
        <taxon>Eukaryota</taxon>
        <taxon>Fungi</taxon>
        <taxon>Dikarya</taxon>
        <taxon>Basidiomycota</taxon>
        <taxon>Agaricomycotina</taxon>
        <taxon>Agaricomycetes</taxon>
        <taxon>Polyporales</taxon>
        <taxon>Fomitopsis</taxon>
    </lineage>
</organism>
<evidence type="ECO:0000313" key="2">
    <source>
        <dbReference type="Proteomes" id="UP000076727"/>
    </source>
</evidence>
<evidence type="ECO:0000313" key="1">
    <source>
        <dbReference type="EMBL" id="KZT69754.1"/>
    </source>
</evidence>
<protein>
    <submittedName>
        <fullName evidence="1">Uncharacterized protein</fullName>
    </submittedName>
</protein>
<gene>
    <name evidence="1" type="ORF">DAEQUDRAFT_238641</name>
</gene>
<keyword evidence="2" id="KW-1185">Reference proteome</keyword>
<proteinExistence type="predicted"/>
<dbReference type="Proteomes" id="UP000076727">
    <property type="component" value="Unassembled WGS sequence"/>
</dbReference>
<sequence length="88" mass="9720">MLKRQITVVLVSTPVGMRGQHSSVPSIMKRTYSRKTAEGLAQAAWVKLQNDTHRHAAVKHGTASPRMMSITRGIGWSGTMHSPRQSCH</sequence>
<dbReference type="AlphaFoldDB" id="A0A165QPL0"/>